<feature type="compositionally biased region" description="Basic and acidic residues" evidence="1">
    <location>
        <begin position="60"/>
        <end position="74"/>
    </location>
</feature>
<feature type="region of interest" description="Disordered" evidence="1">
    <location>
        <begin position="35"/>
        <end position="110"/>
    </location>
</feature>
<evidence type="ECO:0000313" key="2">
    <source>
        <dbReference type="EMBL" id="QQP31659.1"/>
    </source>
</evidence>
<dbReference type="Proteomes" id="UP000595437">
    <property type="component" value="Chromosome 21"/>
</dbReference>
<protein>
    <submittedName>
        <fullName evidence="2">Uncharacterized protein</fullName>
    </submittedName>
</protein>
<sequence length="110" mass="12443">GQRSTGPLNTLRSQARFRKVQVQKNCEDTCCEVEDQGETQDKSNSIHETNGLRGVHGHHQHVEIGQERPEDCSLIREATSDLSQRPYEQASSPWKDIIQQLSQDRSSSVL</sequence>
<feature type="non-terminal residue" evidence="2">
    <location>
        <position position="1"/>
    </location>
</feature>
<dbReference type="AlphaFoldDB" id="A0A7T8GLL2"/>
<name>A0A7T8GLL2_CALRO</name>
<evidence type="ECO:0000313" key="3">
    <source>
        <dbReference type="Proteomes" id="UP000595437"/>
    </source>
</evidence>
<proteinExistence type="predicted"/>
<dbReference type="EMBL" id="CP045910">
    <property type="protein sequence ID" value="QQP31659.1"/>
    <property type="molecule type" value="Genomic_DNA"/>
</dbReference>
<organism evidence="2 3">
    <name type="scientific">Caligus rogercresseyi</name>
    <name type="common">Sea louse</name>
    <dbReference type="NCBI Taxonomy" id="217165"/>
    <lineage>
        <taxon>Eukaryota</taxon>
        <taxon>Metazoa</taxon>
        <taxon>Ecdysozoa</taxon>
        <taxon>Arthropoda</taxon>
        <taxon>Crustacea</taxon>
        <taxon>Multicrustacea</taxon>
        <taxon>Hexanauplia</taxon>
        <taxon>Copepoda</taxon>
        <taxon>Siphonostomatoida</taxon>
        <taxon>Caligidae</taxon>
        <taxon>Caligus</taxon>
    </lineage>
</organism>
<feature type="compositionally biased region" description="Polar residues" evidence="1">
    <location>
        <begin position="99"/>
        <end position="110"/>
    </location>
</feature>
<keyword evidence="3" id="KW-1185">Reference proteome</keyword>
<gene>
    <name evidence="2" type="ORF">FKW44_025335</name>
</gene>
<reference evidence="3" key="1">
    <citation type="submission" date="2021-01" db="EMBL/GenBank/DDBJ databases">
        <title>Caligus Genome Assembly.</title>
        <authorList>
            <person name="Gallardo-Escarate C."/>
        </authorList>
    </citation>
    <scope>NUCLEOTIDE SEQUENCE [LARGE SCALE GENOMIC DNA]</scope>
</reference>
<evidence type="ECO:0000256" key="1">
    <source>
        <dbReference type="SAM" id="MobiDB-lite"/>
    </source>
</evidence>
<accession>A0A7T8GLL2</accession>